<dbReference type="Proteomes" id="UP000887116">
    <property type="component" value="Unassembled WGS sequence"/>
</dbReference>
<protein>
    <submittedName>
        <fullName evidence="2">DUF1758 domain-containing protein</fullName>
    </submittedName>
</protein>
<accession>A0A8X6KHK1</accession>
<dbReference type="AlphaFoldDB" id="A0A8X6KHK1"/>
<name>A0A8X6KHK1_TRICU</name>
<organism evidence="2 3">
    <name type="scientific">Trichonephila clavata</name>
    <name type="common">Joro spider</name>
    <name type="synonym">Nephila clavata</name>
    <dbReference type="NCBI Taxonomy" id="2740835"/>
    <lineage>
        <taxon>Eukaryota</taxon>
        <taxon>Metazoa</taxon>
        <taxon>Ecdysozoa</taxon>
        <taxon>Arthropoda</taxon>
        <taxon>Chelicerata</taxon>
        <taxon>Arachnida</taxon>
        <taxon>Araneae</taxon>
        <taxon>Araneomorphae</taxon>
        <taxon>Entelegynae</taxon>
        <taxon>Araneoidea</taxon>
        <taxon>Nephilidae</taxon>
        <taxon>Trichonephila</taxon>
    </lineage>
</organism>
<sequence>MDSTVLFTTLSESPSGERGDSRGEATTSLVSLSAKEKKINNAAVLLQTFSALVTAKPKEDVQLRCMLDGGSNKSFILKEVVVLLDLKGKEGEVNCKDISANHLIVENEELGFDRVRNLWSLETIGINPDDEVPLSDKELLKSFEQNTVYTNKRYETRLLWKEDSRELKSNYEIAKCRLFGLSKTFDKNEELYLKYDEIITEHLRDGIIE</sequence>
<keyword evidence="3" id="KW-1185">Reference proteome</keyword>
<evidence type="ECO:0000313" key="2">
    <source>
        <dbReference type="EMBL" id="GFQ73911.1"/>
    </source>
</evidence>
<feature type="region of interest" description="Disordered" evidence="1">
    <location>
        <begin position="1"/>
        <end position="24"/>
    </location>
</feature>
<reference evidence="2" key="1">
    <citation type="submission" date="2020-07" db="EMBL/GenBank/DDBJ databases">
        <title>Multicomponent nature underlies the extraordinary mechanical properties of spider dragline silk.</title>
        <authorList>
            <person name="Kono N."/>
            <person name="Nakamura H."/>
            <person name="Mori M."/>
            <person name="Yoshida Y."/>
            <person name="Ohtoshi R."/>
            <person name="Malay A.D."/>
            <person name="Moran D.A.P."/>
            <person name="Tomita M."/>
            <person name="Numata K."/>
            <person name="Arakawa K."/>
        </authorList>
    </citation>
    <scope>NUCLEOTIDE SEQUENCE</scope>
</reference>
<gene>
    <name evidence="2" type="primary">AVEN_261624_1</name>
    <name evidence="2" type="ORF">TNCT_499781</name>
</gene>
<feature type="compositionally biased region" description="Polar residues" evidence="1">
    <location>
        <begin position="1"/>
        <end position="14"/>
    </location>
</feature>
<dbReference type="OrthoDB" id="6430341at2759"/>
<comment type="caution">
    <text evidence="2">The sequence shown here is derived from an EMBL/GenBank/DDBJ whole genome shotgun (WGS) entry which is preliminary data.</text>
</comment>
<dbReference type="EMBL" id="BMAO01021361">
    <property type="protein sequence ID" value="GFQ73911.1"/>
    <property type="molecule type" value="Genomic_DNA"/>
</dbReference>
<proteinExistence type="predicted"/>
<evidence type="ECO:0000313" key="3">
    <source>
        <dbReference type="Proteomes" id="UP000887116"/>
    </source>
</evidence>
<evidence type="ECO:0000256" key="1">
    <source>
        <dbReference type="SAM" id="MobiDB-lite"/>
    </source>
</evidence>